<accession>A0A1H5DRV5</accession>
<proteinExistence type="predicted"/>
<feature type="transmembrane region" description="Helical" evidence="7">
    <location>
        <begin position="286"/>
        <end position="308"/>
    </location>
</feature>
<feature type="transmembrane region" description="Helical" evidence="7">
    <location>
        <begin position="92"/>
        <end position="110"/>
    </location>
</feature>
<feature type="transmembrane region" description="Helical" evidence="7">
    <location>
        <begin position="251"/>
        <end position="274"/>
    </location>
</feature>
<keyword evidence="6 7" id="KW-0472">Membrane</keyword>
<dbReference type="SUPFAM" id="SSF103473">
    <property type="entry name" value="MFS general substrate transporter"/>
    <property type="match status" value="1"/>
</dbReference>
<dbReference type="InterPro" id="IPR005829">
    <property type="entry name" value="Sugar_transporter_CS"/>
</dbReference>
<dbReference type="PROSITE" id="PS50850">
    <property type="entry name" value="MFS"/>
    <property type="match status" value="1"/>
</dbReference>
<evidence type="ECO:0000256" key="7">
    <source>
        <dbReference type="SAM" id="Phobius"/>
    </source>
</evidence>
<dbReference type="AlphaFoldDB" id="A0A1H5DRV5"/>
<dbReference type="GO" id="GO:0005886">
    <property type="term" value="C:plasma membrane"/>
    <property type="evidence" value="ECO:0007669"/>
    <property type="project" value="UniProtKB-SubCell"/>
</dbReference>
<keyword evidence="3" id="KW-1003">Cell membrane</keyword>
<dbReference type="Pfam" id="PF07690">
    <property type="entry name" value="MFS_1"/>
    <property type="match status" value="1"/>
</dbReference>
<dbReference type="InterPro" id="IPR011701">
    <property type="entry name" value="MFS"/>
</dbReference>
<evidence type="ECO:0000259" key="8">
    <source>
        <dbReference type="PROSITE" id="PS50850"/>
    </source>
</evidence>
<feature type="transmembrane region" description="Helical" evidence="7">
    <location>
        <begin position="342"/>
        <end position="366"/>
    </location>
</feature>
<feature type="transmembrane region" description="Helical" evidence="7">
    <location>
        <begin position="317"/>
        <end position="336"/>
    </location>
</feature>
<feature type="transmembrane region" description="Helical" evidence="7">
    <location>
        <begin position="157"/>
        <end position="184"/>
    </location>
</feature>
<dbReference type="InterPro" id="IPR036259">
    <property type="entry name" value="MFS_trans_sf"/>
</dbReference>
<evidence type="ECO:0000256" key="1">
    <source>
        <dbReference type="ARBA" id="ARBA00004651"/>
    </source>
</evidence>
<dbReference type="RefSeq" id="WP_083400585.1">
    <property type="nucleotide sequence ID" value="NZ_FNTL01000004.1"/>
</dbReference>
<evidence type="ECO:0000313" key="10">
    <source>
        <dbReference type="Proteomes" id="UP000183407"/>
    </source>
</evidence>
<evidence type="ECO:0000256" key="6">
    <source>
        <dbReference type="ARBA" id="ARBA00023136"/>
    </source>
</evidence>
<organism evidence="9 10">
    <name type="scientific">Rhodococcus jostii</name>
    <dbReference type="NCBI Taxonomy" id="132919"/>
    <lineage>
        <taxon>Bacteria</taxon>
        <taxon>Bacillati</taxon>
        <taxon>Actinomycetota</taxon>
        <taxon>Actinomycetes</taxon>
        <taxon>Mycobacteriales</taxon>
        <taxon>Nocardiaceae</taxon>
        <taxon>Rhodococcus</taxon>
    </lineage>
</organism>
<dbReference type="Proteomes" id="UP000183407">
    <property type="component" value="Unassembled WGS sequence"/>
</dbReference>
<feature type="transmembrane region" description="Helical" evidence="7">
    <location>
        <begin position="378"/>
        <end position="398"/>
    </location>
</feature>
<sequence>MSRTVDPVTSPPTTPMHRVAIASCTGTTIEFYDFFIYGTAAALVFPKVFFPALGPAAGTVASFATFAVAFVARPLGAAIFGHFGDRIGRKKTLVSTLLLMGISTVLIGLLPSAGTIGVAAPLALIALRIAQGLAVGGEWAGATLLATEYAPTGKRGLYAVFPQLGPSLAFALSNGTFLVVNLFVGETSQAFLDYGWRIPFIASALLVLIGLYVRLKVEETPMFARQATHTQTRRSGAGPLLGVFKNQPRELLLAAGSLAMMFAFFYIGTAYLTSYGTAALGLSRTTVLSLGLIAAAAFCAAITLSAVYSDRIGRRKLVLSSCIVAVPGGLVLFPLLDTGSPVAFLAGLTLALVIMGVSYGPAGALLPEMFHTEYRYTGAGMAYAIAGVIGGGTAPMLAAELTSRHGSTAVGWMLAGFGLLSFACALALPETRHRDMEGKGTGDTGLACSDVASTVQGTR</sequence>
<keyword evidence="2" id="KW-0813">Transport</keyword>
<feature type="transmembrane region" description="Helical" evidence="7">
    <location>
        <begin position="60"/>
        <end position="80"/>
    </location>
</feature>
<dbReference type="GO" id="GO:0022857">
    <property type="term" value="F:transmembrane transporter activity"/>
    <property type="evidence" value="ECO:0007669"/>
    <property type="project" value="InterPro"/>
</dbReference>
<dbReference type="Gene3D" id="1.20.1250.20">
    <property type="entry name" value="MFS general substrate transporter like domains"/>
    <property type="match status" value="1"/>
</dbReference>
<feature type="transmembrane region" description="Helical" evidence="7">
    <location>
        <begin position="116"/>
        <end position="136"/>
    </location>
</feature>
<feature type="domain" description="Major facilitator superfamily (MFS) profile" evidence="8">
    <location>
        <begin position="19"/>
        <end position="433"/>
    </location>
</feature>
<evidence type="ECO:0000256" key="3">
    <source>
        <dbReference type="ARBA" id="ARBA00022475"/>
    </source>
</evidence>
<dbReference type="PROSITE" id="PS00216">
    <property type="entry name" value="SUGAR_TRANSPORT_1"/>
    <property type="match status" value="1"/>
</dbReference>
<evidence type="ECO:0000256" key="4">
    <source>
        <dbReference type="ARBA" id="ARBA00022692"/>
    </source>
</evidence>
<dbReference type="CDD" id="cd17369">
    <property type="entry name" value="MFS_ShiA_like"/>
    <property type="match status" value="1"/>
</dbReference>
<evidence type="ECO:0000313" key="9">
    <source>
        <dbReference type="EMBL" id="SED81589.1"/>
    </source>
</evidence>
<dbReference type="PANTHER" id="PTHR43045">
    <property type="entry name" value="SHIKIMATE TRANSPORTER"/>
    <property type="match status" value="1"/>
</dbReference>
<dbReference type="PANTHER" id="PTHR43045:SF2">
    <property type="entry name" value="INNER MEMBRANE METABOLITE TRANSPORT PROTEIN YHJE"/>
    <property type="match status" value="1"/>
</dbReference>
<dbReference type="InterPro" id="IPR020846">
    <property type="entry name" value="MFS_dom"/>
</dbReference>
<reference evidence="10" key="1">
    <citation type="submission" date="2016-10" db="EMBL/GenBank/DDBJ databases">
        <authorList>
            <person name="Varghese N."/>
        </authorList>
    </citation>
    <scope>NUCLEOTIDE SEQUENCE [LARGE SCALE GENOMIC DNA]</scope>
    <source>
        <strain evidence="10">DSM 44719</strain>
    </source>
</reference>
<dbReference type="EMBL" id="FNTL01000004">
    <property type="protein sequence ID" value="SED81589.1"/>
    <property type="molecule type" value="Genomic_DNA"/>
</dbReference>
<keyword evidence="5 7" id="KW-1133">Transmembrane helix</keyword>
<dbReference type="OrthoDB" id="8953821at2"/>
<evidence type="ECO:0000256" key="5">
    <source>
        <dbReference type="ARBA" id="ARBA00022989"/>
    </source>
</evidence>
<gene>
    <name evidence="9" type="ORF">SAMN04490220_5652</name>
</gene>
<name>A0A1H5DRV5_RHOJO</name>
<keyword evidence="4 7" id="KW-0812">Transmembrane</keyword>
<protein>
    <submittedName>
        <fullName evidence="9">Metabolite-proton symporter</fullName>
    </submittedName>
</protein>
<evidence type="ECO:0000256" key="2">
    <source>
        <dbReference type="ARBA" id="ARBA00022448"/>
    </source>
</evidence>
<comment type="subcellular location">
    <subcellularLocation>
        <location evidence="1">Cell membrane</location>
        <topology evidence="1">Multi-pass membrane protein</topology>
    </subcellularLocation>
</comment>
<feature type="transmembrane region" description="Helical" evidence="7">
    <location>
        <begin position="196"/>
        <end position="215"/>
    </location>
</feature>
<feature type="transmembrane region" description="Helical" evidence="7">
    <location>
        <begin position="410"/>
        <end position="429"/>
    </location>
</feature>